<dbReference type="Proteomes" id="UP000251995">
    <property type="component" value="Chromosome"/>
</dbReference>
<evidence type="ECO:0000313" key="3">
    <source>
        <dbReference type="Proteomes" id="UP000251995"/>
    </source>
</evidence>
<evidence type="ECO:0000313" key="2">
    <source>
        <dbReference type="EMBL" id="AXE38514.1"/>
    </source>
</evidence>
<reference evidence="2 3" key="1">
    <citation type="submission" date="2017-12" db="EMBL/GenBank/DDBJ databases">
        <title>The whole genome sequence of the Acidipropionibacterium virtanenii sp. nov. type strain JS278.</title>
        <authorList>
            <person name="Laine P."/>
            <person name="Deptula P."/>
            <person name="Varmanen P."/>
            <person name="Auvinen P."/>
        </authorList>
    </citation>
    <scope>NUCLEOTIDE SEQUENCE [LARGE SCALE GENOMIC DNA]</scope>
    <source>
        <strain evidence="2 3">JS278</strain>
    </source>
</reference>
<dbReference type="RefSeq" id="WP_147243167.1">
    <property type="nucleotide sequence ID" value="NZ_CP025198.1"/>
</dbReference>
<keyword evidence="1" id="KW-0472">Membrane</keyword>
<name>A0A344UTB6_9ACTN</name>
<dbReference type="EMBL" id="CP025198">
    <property type="protein sequence ID" value="AXE38514.1"/>
    <property type="molecule type" value="Genomic_DNA"/>
</dbReference>
<sequence>MALTLIISMALILLVAVGIGTVVWTGLRDPKTPVQGSGASAAAARWGRVLNGDDDDVAGALRAIRVPVSTGRH</sequence>
<proteinExistence type="predicted"/>
<feature type="transmembrane region" description="Helical" evidence="1">
    <location>
        <begin position="6"/>
        <end position="27"/>
    </location>
</feature>
<organism evidence="2 3">
    <name type="scientific">Acidipropionibacterium virtanenii</name>
    <dbReference type="NCBI Taxonomy" id="2057246"/>
    <lineage>
        <taxon>Bacteria</taxon>
        <taxon>Bacillati</taxon>
        <taxon>Actinomycetota</taxon>
        <taxon>Actinomycetes</taxon>
        <taxon>Propionibacteriales</taxon>
        <taxon>Propionibacteriaceae</taxon>
        <taxon>Acidipropionibacterium</taxon>
    </lineage>
</organism>
<gene>
    <name evidence="2" type="ORF">JS278_01339</name>
</gene>
<dbReference type="KEGG" id="acij:JS278_01339"/>
<keyword evidence="1" id="KW-1133">Transmembrane helix</keyword>
<accession>A0A344UTB6</accession>
<keyword evidence="1" id="KW-0812">Transmembrane</keyword>
<keyword evidence="3" id="KW-1185">Reference proteome</keyword>
<protein>
    <submittedName>
        <fullName evidence="2">Uncharacterized protein</fullName>
    </submittedName>
</protein>
<dbReference type="AlphaFoldDB" id="A0A344UTB6"/>
<evidence type="ECO:0000256" key="1">
    <source>
        <dbReference type="SAM" id="Phobius"/>
    </source>
</evidence>